<name>A0A9D4HZA8_DREPO</name>
<reference evidence="2" key="1">
    <citation type="journal article" date="2019" name="bioRxiv">
        <title>The Genome of the Zebra Mussel, Dreissena polymorpha: A Resource for Invasive Species Research.</title>
        <authorList>
            <person name="McCartney M.A."/>
            <person name="Auch B."/>
            <person name="Kono T."/>
            <person name="Mallez S."/>
            <person name="Zhang Y."/>
            <person name="Obille A."/>
            <person name="Becker A."/>
            <person name="Abrahante J.E."/>
            <person name="Garbe J."/>
            <person name="Badalamenti J.P."/>
            <person name="Herman A."/>
            <person name="Mangelson H."/>
            <person name="Liachko I."/>
            <person name="Sullivan S."/>
            <person name="Sone E.D."/>
            <person name="Koren S."/>
            <person name="Silverstein K.A.T."/>
            <person name="Beckman K.B."/>
            <person name="Gohl D.M."/>
        </authorList>
    </citation>
    <scope>NUCLEOTIDE SEQUENCE</scope>
    <source>
        <strain evidence="2">Duluth1</strain>
        <tissue evidence="2">Whole animal</tissue>
    </source>
</reference>
<feature type="compositionally biased region" description="Basic and acidic residues" evidence="1">
    <location>
        <begin position="49"/>
        <end position="58"/>
    </location>
</feature>
<dbReference type="EMBL" id="JAIWYP010000011">
    <property type="protein sequence ID" value="KAH3738429.1"/>
    <property type="molecule type" value="Genomic_DNA"/>
</dbReference>
<proteinExistence type="predicted"/>
<protein>
    <submittedName>
        <fullName evidence="2">Uncharacterized protein</fullName>
    </submittedName>
</protein>
<evidence type="ECO:0000313" key="3">
    <source>
        <dbReference type="Proteomes" id="UP000828390"/>
    </source>
</evidence>
<organism evidence="2 3">
    <name type="scientific">Dreissena polymorpha</name>
    <name type="common">Zebra mussel</name>
    <name type="synonym">Mytilus polymorpha</name>
    <dbReference type="NCBI Taxonomy" id="45954"/>
    <lineage>
        <taxon>Eukaryota</taxon>
        <taxon>Metazoa</taxon>
        <taxon>Spiralia</taxon>
        <taxon>Lophotrochozoa</taxon>
        <taxon>Mollusca</taxon>
        <taxon>Bivalvia</taxon>
        <taxon>Autobranchia</taxon>
        <taxon>Heteroconchia</taxon>
        <taxon>Euheterodonta</taxon>
        <taxon>Imparidentia</taxon>
        <taxon>Neoheterodontei</taxon>
        <taxon>Myida</taxon>
        <taxon>Dreissenoidea</taxon>
        <taxon>Dreissenidae</taxon>
        <taxon>Dreissena</taxon>
    </lineage>
</organism>
<reference evidence="2" key="2">
    <citation type="submission" date="2020-11" db="EMBL/GenBank/DDBJ databases">
        <authorList>
            <person name="McCartney M.A."/>
            <person name="Auch B."/>
            <person name="Kono T."/>
            <person name="Mallez S."/>
            <person name="Becker A."/>
            <person name="Gohl D.M."/>
            <person name="Silverstein K.A.T."/>
            <person name="Koren S."/>
            <person name="Bechman K.B."/>
            <person name="Herman A."/>
            <person name="Abrahante J.E."/>
            <person name="Garbe J."/>
        </authorList>
    </citation>
    <scope>NUCLEOTIDE SEQUENCE</scope>
    <source>
        <strain evidence="2">Duluth1</strain>
        <tissue evidence="2">Whole animal</tissue>
    </source>
</reference>
<feature type="region of interest" description="Disordered" evidence="1">
    <location>
        <begin position="13"/>
        <end position="58"/>
    </location>
</feature>
<dbReference type="Proteomes" id="UP000828390">
    <property type="component" value="Unassembled WGS sequence"/>
</dbReference>
<keyword evidence="3" id="KW-1185">Reference proteome</keyword>
<gene>
    <name evidence="2" type="ORF">DPMN_045063</name>
</gene>
<dbReference type="AlphaFoldDB" id="A0A9D4HZA8"/>
<evidence type="ECO:0000313" key="2">
    <source>
        <dbReference type="EMBL" id="KAH3738429.1"/>
    </source>
</evidence>
<comment type="caution">
    <text evidence="2">The sequence shown here is derived from an EMBL/GenBank/DDBJ whole genome shotgun (WGS) entry which is preliminary data.</text>
</comment>
<sequence>MINGCSCARASSATPAVEMRVASTTASKRPVGSAVKKTAPLKSSTGETITDHDQQMRR</sequence>
<evidence type="ECO:0000256" key="1">
    <source>
        <dbReference type="SAM" id="MobiDB-lite"/>
    </source>
</evidence>
<accession>A0A9D4HZA8</accession>